<dbReference type="SUPFAM" id="SSF51230">
    <property type="entry name" value="Single hybrid motif"/>
    <property type="match status" value="1"/>
</dbReference>
<dbReference type="FunFam" id="3.40.50.20:FF:000010">
    <property type="entry name" value="Propionyl-CoA carboxylase subunit alpha"/>
    <property type="match status" value="1"/>
</dbReference>
<organism evidence="12 13">
    <name type="scientific">Galbitalea soli</name>
    <dbReference type="NCBI Taxonomy" id="1268042"/>
    <lineage>
        <taxon>Bacteria</taxon>
        <taxon>Bacillati</taxon>
        <taxon>Actinomycetota</taxon>
        <taxon>Actinomycetes</taxon>
        <taxon>Micrococcales</taxon>
        <taxon>Microbacteriaceae</taxon>
        <taxon>Galbitalea</taxon>
    </lineage>
</organism>
<evidence type="ECO:0000256" key="7">
    <source>
        <dbReference type="ARBA" id="ARBA00048501"/>
    </source>
</evidence>
<dbReference type="EMBL" id="JAAGWZ010000002">
    <property type="protein sequence ID" value="NEM91313.1"/>
    <property type="molecule type" value="Genomic_DNA"/>
</dbReference>
<dbReference type="Proteomes" id="UP000479756">
    <property type="component" value="Unassembled WGS sequence"/>
</dbReference>
<dbReference type="Pfam" id="PF02785">
    <property type="entry name" value="Biotin_carb_C"/>
    <property type="match status" value="1"/>
</dbReference>
<dbReference type="Pfam" id="PF00364">
    <property type="entry name" value="Biotin_lipoyl"/>
    <property type="match status" value="1"/>
</dbReference>
<keyword evidence="13" id="KW-1185">Reference proteome</keyword>
<keyword evidence="4 8" id="KW-0547">Nucleotide-binding</keyword>
<evidence type="ECO:0000256" key="2">
    <source>
        <dbReference type="ARBA" id="ARBA00013263"/>
    </source>
</evidence>
<dbReference type="PROSITE" id="PS00867">
    <property type="entry name" value="CPSASE_2"/>
    <property type="match status" value="1"/>
</dbReference>
<dbReference type="RefSeq" id="WP_163472983.1">
    <property type="nucleotide sequence ID" value="NZ_JAAGWZ010000002.1"/>
</dbReference>
<evidence type="ECO:0000313" key="12">
    <source>
        <dbReference type="EMBL" id="NEM91313.1"/>
    </source>
</evidence>
<comment type="catalytic activity">
    <reaction evidence="7">
        <text>N(6)-biotinyl-L-lysyl-[protein] + hydrogencarbonate + ATP = N(6)-carboxybiotinyl-L-lysyl-[protein] + ADP + phosphate + H(+)</text>
        <dbReference type="Rhea" id="RHEA:13501"/>
        <dbReference type="Rhea" id="RHEA-COMP:10505"/>
        <dbReference type="Rhea" id="RHEA-COMP:10506"/>
        <dbReference type="ChEBI" id="CHEBI:15378"/>
        <dbReference type="ChEBI" id="CHEBI:17544"/>
        <dbReference type="ChEBI" id="CHEBI:30616"/>
        <dbReference type="ChEBI" id="CHEBI:43474"/>
        <dbReference type="ChEBI" id="CHEBI:83144"/>
        <dbReference type="ChEBI" id="CHEBI:83145"/>
        <dbReference type="ChEBI" id="CHEBI:456216"/>
        <dbReference type="EC" id="6.3.4.14"/>
    </reaction>
    <physiologicalReaction direction="left-to-right" evidence="7">
        <dbReference type="Rhea" id="RHEA:13502"/>
    </physiologicalReaction>
</comment>
<dbReference type="InterPro" id="IPR000089">
    <property type="entry name" value="Biotin_lipoyl"/>
</dbReference>
<dbReference type="Pfam" id="PF02786">
    <property type="entry name" value="CPSase_L_D2"/>
    <property type="match status" value="1"/>
</dbReference>
<accession>A0A7C9PMX9</accession>
<feature type="domain" description="Lipoyl-binding" evidence="9">
    <location>
        <begin position="507"/>
        <end position="583"/>
    </location>
</feature>
<evidence type="ECO:0000256" key="4">
    <source>
        <dbReference type="ARBA" id="ARBA00022741"/>
    </source>
</evidence>
<evidence type="ECO:0000259" key="10">
    <source>
        <dbReference type="PROSITE" id="PS50975"/>
    </source>
</evidence>
<dbReference type="EC" id="6.3.4.14" evidence="2"/>
<dbReference type="Gene3D" id="3.30.1490.20">
    <property type="entry name" value="ATP-grasp fold, A domain"/>
    <property type="match status" value="1"/>
</dbReference>
<dbReference type="AlphaFoldDB" id="A0A7C9PMX9"/>
<protein>
    <recommendedName>
        <fullName evidence="2">biotin carboxylase</fullName>
        <ecNumber evidence="2">6.3.4.14</ecNumber>
    </recommendedName>
</protein>
<keyword evidence="3" id="KW-0436">Ligase</keyword>
<keyword evidence="6" id="KW-0092">Biotin</keyword>
<dbReference type="Gene3D" id="3.40.50.20">
    <property type="match status" value="1"/>
</dbReference>
<dbReference type="FunFam" id="3.30.1490.20:FF:000003">
    <property type="entry name" value="acetyl-CoA carboxylase isoform X1"/>
    <property type="match status" value="1"/>
</dbReference>
<dbReference type="InterPro" id="IPR011054">
    <property type="entry name" value="Rudment_hybrid_motif"/>
</dbReference>
<dbReference type="GO" id="GO:0046872">
    <property type="term" value="F:metal ion binding"/>
    <property type="evidence" value="ECO:0007669"/>
    <property type="project" value="InterPro"/>
</dbReference>
<dbReference type="Gene3D" id="2.40.50.100">
    <property type="match status" value="1"/>
</dbReference>
<dbReference type="PROSITE" id="PS00188">
    <property type="entry name" value="BIOTIN"/>
    <property type="match status" value="1"/>
</dbReference>
<name>A0A7C9PMX9_9MICO</name>
<dbReference type="InterPro" id="IPR005481">
    <property type="entry name" value="BC-like_N"/>
</dbReference>
<evidence type="ECO:0000256" key="8">
    <source>
        <dbReference type="PROSITE-ProRule" id="PRU00409"/>
    </source>
</evidence>
<dbReference type="PANTHER" id="PTHR18866">
    <property type="entry name" value="CARBOXYLASE:PYRUVATE/ACETYL-COA/PROPIONYL-COA CARBOXYLASE"/>
    <property type="match status" value="1"/>
</dbReference>
<dbReference type="FunFam" id="2.40.50.100:FF:000003">
    <property type="entry name" value="Acetyl-CoA carboxylase biotin carboxyl carrier protein"/>
    <property type="match status" value="1"/>
</dbReference>
<dbReference type="PROSITE" id="PS50979">
    <property type="entry name" value="BC"/>
    <property type="match status" value="1"/>
</dbReference>
<dbReference type="InterPro" id="IPR050856">
    <property type="entry name" value="Biotin_carboxylase_complex"/>
</dbReference>
<evidence type="ECO:0000256" key="5">
    <source>
        <dbReference type="ARBA" id="ARBA00022840"/>
    </source>
</evidence>
<evidence type="ECO:0000256" key="6">
    <source>
        <dbReference type="ARBA" id="ARBA00023267"/>
    </source>
</evidence>
<dbReference type="InterPro" id="IPR016185">
    <property type="entry name" value="PreATP-grasp_dom_sf"/>
</dbReference>
<evidence type="ECO:0000256" key="1">
    <source>
        <dbReference type="ARBA" id="ARBA00001953"/>
    </source>
</evidence>
<proteinExistence type="predicted"/>
<dbReference type="InterPro" id="IPR013815">
    <property type="entry name" value="ATP_grasp_subdomain_1"/>
</dbReference>
<dbReference type="GO" id="GO:0005524">
    <property type="term" value="F:ATP binding"/>
    <property type="evidence" value="ECO:0007669"/>
    <property type="project" value="UniProtKB-UniRule"/>
</dbReference>
<dbReference type="InterPro" id="IPR011053">
    <property type="entry name" value="Single_hybrid_motif"/>
</dbReference>
<dbReference type="InterPro" id="IPR011761">
    <property type="entry name" value="ATP-grasp"/>
</dbReference>
<dbReference type="SUPFAM" id="SSF51246">
    <property type="entry name" value="Rudiment single hybrid motif"/>
    <property type="match status" value="1"/>
</dbReference>
<dbReference type="Gene3D" id="3.30.470.20">
    <property type="entry name" value="ATP-grasp fold, B domain"/>
    <property type="match status" value="1"/>
</dbReference>
<dbReference type="InterPro" id="IPR005479">
    <property type="entry name" value="CPAse_ATP-bd"/>
</dbReference>
<feature type="domain" description="ATP-grasp" evidence="10">
    <location>
        <begin position="122"/>
        <end position="319"/>
    </location>
</feature>
<feature type="domain" description="Biotin carboxylation" evidence="11">
    <location>
        <begin position="3"/>
        <end position="446"/>
    </location>
</feature>
<dbReference type="SUPFAM" id="SSF52440">
    <property type="entry name" value="PreATP-grasp domain"/>
    <property type="match status" value="1"/>
</dbReference>
<evidence type="ECO:0000256" key="3">
    <source>
        <dbReference type="ARBA" id="ARBA00022598"/>
    </source>
</evidence>
<reference evidence="12 13" key="1">
    <citation type="journal article" date="2014" name="Int. J. Syst. Evol. Microbiol.">
        <title>Description of Galbitalea soli gen. nov., sp. nov., and Frondihabitans sucicola sp. nov.</title>
        <authorList>
            <person name="Kim S.J."/>
            <person name="Lim J.M."/>
            <person name="Ahn J.H."/>
            <person name="Weon H.Y."/>
            <person name="Hamada M."/>
            <person name="Suzuki K."/>
            <person name="Ahn T.Y."/>
            <person name="Kwon S.W."/>
        </authorList>
    </citation>
    <scope>NUCLEOTIDE SEQUENCE [LARGE SCALE GENOMIC DNA]</scope>
    <source>
        <strain evidence="12 13">NBRC 108727</strain>
    </source>
</reference>
<evidence type="ECO:0000259" key="9">
    <source>
        <dbReference type="PROSITE" id="PS50968"/>
    </source>
</evidence>
<comment type="cofactor">
    <cofactor evidence="1">
        <name>biotin</name>
        <dbReference type="ChEBI" id="CHEBI:57586"/>
    </cofactor>
</comment>
<dbReference type="GO" id="GO:0004075">
    <property type="term" value="F:biotin carboxylase activity"/>
    <property type="evidence" value="ECO:0007669"/>
    <property type="project" value="UniProtKB-EC"/>
</dbReference>
<dbReference type="InterPro" id="IPR001882">
    <property type="entry name" value="Biotin_BS"/>
</dbReference>
<keyword evidence="5 8" id="KW-0067">ATP-binding</keyword>
<dbReference type="PANTHER" id="PTHR18866:SF33">
    <property type="entry name" value="METHYLCROTONOYL-COA CARBOXYLASE SUBUNIT ALPHA, MITOCHONDRIAL-RELATED"/>
    <property type="match status" value="1"/>
</dbReference>
<dbReference type="InterPro" id="IPR005482">
    <property type="entry name" value="Biotin_COase_C"/>
</dbReference>
<dbReference type="PROSITE" id="PS50968">
    <property type="entry name" value="BIOTINYL_LIPOYL"/>
    <property type="match status" value="1"/>
</dbReference>
<dbReference type="SMART" id="SM00878">
    <property type="entry name" value="Biotin_carb_C"/>
    <property type="match status" value="1"/>
</dbReference>
<evidence type="ECO:0000313" key="13">
    <source>
        <dbReference type="Proteomes" id="UP000479756"/>
    </source>
</evidence>
<gene>
    <name evidence="12" type="ORF">G3T37_08065</name>
</gene>
<sequence length="584" mass="62296">MARIHKVLIANRGEIAVRVIRAARDSGIASVAVYADQDRDARHVKLADEAYALEGTTSAETYLVIDKILSIARRSGANAVHPGYGFLAENADFARAVIDAGIIWIGPSPEAIEQLGDKVSARHIAEKVGAPLAPGTLNPVSGADEVLDFVDVHGLPVAIKAAFGGGGRGLKVARTREEVPELFDSATREAVAAFGRGECFVEKYLDQPRHVETQCLADSAGTVVVISTRDCSLQRRHQKLVEEAPAPFLSAEQNAALYTASKAILKEVGYVGAGTCEFLVAKDGTISFLEVNTRLQVEHPVSEEVTGIDLVREQFRIAEGGLLDYDDPAPKGHSFEFRINGEDAGRNFMPSPGPVHVLRFPGGPGVRVDSGVTTGDVISGAFDSLLAKLIVTGSDRTDALERARRALDEFEVAGLPTVLPFHRKIVRDPAFTDEPFRVYTRWIETEFDNDIEPWNGELEHDTTGAAPRHTVVVEVEGKRIAVSLPTQLLPSSASVANAPAPRRRGGGAVSTVTGDAVTSPMQATVVKIAVGEGERVVKGDLVLVLEAMKMEQPITAHKDGTVTGINAEVGATVSSGHLLLTIAD</sequence>
<dbReference type="SUPFAM" id="SSF56059">
    <property type="entry name" value="Glutathione synthetase ATP-binding domain-like"/>
    <property type="match status" value="1"/>
</dbReference>
<evidence type="ECO:0000259" key="11">
    <source>
        <dbReference type="PROSITE" id="PS50979"/>
    </source>
</evidence>
<dbReference type="InterPro" id="IPR011764">
    <property type="entry name" value="Biotin_carboxylation_dom"/>
</dbReference>
<dbReference type="PROSITE" id="PS50975">
    <property type="entry name" value="ATP_GRASP"/>
    <property type="match status" value="1"/>
</dbReference>
<comment type="caution">
    <text evidence="12">The sequence shown here is derived from an EMBL/GenBank/DDBJ whole genome shotgun (WGS) entry which is preliminary data.</text>
</comment>
<dbReference type="CDD" id="cd06850">
    <property type="entry name" value="biotinyl_domain"/>
    <property type="match status" value="1"/>
</dbReference>
<dbReference type="Pfam" id="PF00289">
    <property type="entry name" value="Biotin_carb_N"/>
    <property type="match status" value="1"/>
</dbReference>